<dbReference type="RefSeq" id="XP_031666953.1">
    <property type="nucleotide sequence ID" value="XM_031811093.1"/>
</dbReference>
<evidence type="ECO:0000256" key="4">
    <source>
        <dbReference type="SAM" id="Coils"/>
    </source>
</evidence>
<keyword evidence="3" id="KW-0966">Cell projection</keyword>
<dbReference type="Pfam" id="PF03148">
    <property type="entry name" value="Tektin"/>
    <property type="match status" value="1"/>
</dbReference>
<protein>
    <recommendedName>
        <fullName evidence="3">Tektin</fullName>
    </recommendedName>
</protein>
<dbReference type="KEGG" id="oki:116358851"/>
<evidence type="ECO:0000313" key="5">
    <source>
        <dbReference type="Ensembl" id="ENSOKIP00005062823.1"/>
    </source>
</evidence>
<dbReference type="GeneID" id="116358851"/>
<proteinExistence type="inferred from homology"/>
<feature type="coiled-coil region" evidence="4">
    <location>
        <begin position="350"/>
        <end position="377"/>
    </location>
</feature>
<reference evidence="5" key="1">
    <citation type="submission" date="2025-08" db="UniProtKB">
        <authorList>
            <consortium name="Ensembl"/>
        </authorList>
    </citation>
    <scope>IDENTIFICATION</scope>
</reference>
<gene>
    <name evidence="5" type="primary">LOC116358851</name>
</gene>
<comment type="similarity">
    <text evidence="1 3">Belongs to the tektin family.</text>
</comment>
<dbReference type="GO" id="GO:0005930">
    <property type="term" value="C:axoneme"/>
    <property type="evidence" value="ECO:0007669"/>
    <property type="project" value="UniProtKB-SubCell"/>
</dbReference>
<dbReference type="GO" id="GO:0036126">
    <property type="term" value="C:sperm flagellum"/>
    <property type="evidence" value="ECO:0007669"/>
    <property type="project" value="TreeGrafter"/>
</dbReference>
<keyword evidence="4" id="KW-0175">Coiled coil</keyword>
<evidence type="ECO:0000313" key="6">
    <source>
        <dbReference type="Proteomes" id="UP000694557"/>
    </source>
</evidence>
<dbReference type="PANTHER" id="PTHR19960:SF11">
    <property type="entry name" value="TEKTIN"/>
    <property type="match status" value="1"/>
</dbReference>
<dbReference type="GO" id="GO:0015630">
    <property type="term" value="C:microtubule cytoskeleton"/>
    <property type="evidence" value="ECO:0007669"/>
    <property type="project" value="UniProtKB-UniRule"/>
</dbReference>
<dbReference type="PRINTS" id="PR00511">
    <property type="entry name" value="TEKTIN"/>
</dbReference>
<evidence type="ECO:0000256" key="2">
    <source>
        <dbReference type="ARBA" id="ARBA00022490"/>
    </source>
</evidence>
<dbReference type="GeneTree" id="ENSGT00950000182894"/>
<name>A0A8C7HVS7_ONCKI</name>
<keyword evidence="3" id="KW-0282">Flagellum</keyword>
<dbReference type="GO" id="GO:0060294">
    <property type="term" value="P:cilium movement involved in cell motility"/>
    <property type="evidence" value="ECO:0007669"/>
    <property type="project" value="UniProtKB-UniRule"/>
</dbReference>
<evidence type="ECO:0000256" key="1">
    <source>
        <dbReference type="ARBA" id="ARBA00007209"/>
    </source>
</evidence>
<dbReference type="GO" id="GO:0060271">
    <property type="term" value="P:cilium assembly"/>
    <property type="evidence" value="ECO:0007669"/>
    <property type="project" value="UniProtKB-UniRule"/>
</dbReference>
<keyword evidence="3" id="KW-0969">Cilium</keyword>
<dbReference type="InterPro" id="IPR048256">
    <property type="entry name" value="Tektin-like"/>
</dbReference>
<dbReference type="AlphaFoldDB" id="A0A8C7HVS7"/>
<reference evidence="5" key="2">
    <citation type="submission" date="2025-09" db="UniProtKB">
        <authorList>
            <consortium name="Ensembl"/>
        </authorList>
    </citation>
    <scope>IDENTIFICATION</scope>
</reference>
<dbReference type="Ensembl" id="ENSOKIT00005066760.1">
    <property type="protein sequence ID" value="ENSOKIP00005062823.1"/>
    <property type="gene ID" value="ENSOKIG00005026917.1"/>
</dbReference>
<dbReference type="PANTHER" id="PTHR19960">
    <property type="entry name" value="TEKTIN"/>
    <property type="match status" value="1"/>
</dbReference>
<sequence>MEVYGSLRPCSSGFLPSLTTMRDSYKGFSATQLQPQQVSFDLTGSGKSKPRLVSVQRKSTEPFENHWGGEQLIRMPPLKPNPVAMCQITREDWLRANNVNFRRLESSRRHAESFWRETSRLIQSKEQLTRRTQSDSSRWIGERITEISFWRSELGFELEQLLRDTERLRQVKFRLDRALKETDGPLQMSQECQFQCQKLNDGVIDVVEKELVQEVTVIRSSQEQLKRTRDKVQKQLESNRRVQHQLERDMDDKHRALQIDSHCHTLTNCSPATSYYPDLSLVDTSVSVPVSWVQYSEDNIGTSASERRATRELTELVEGTLVAAARDMWSQYNRVNAAFTLRVNQTTHARNTLQQHLAKTLQEMHQTERTISDLEGSIWAKRAPLRVAQSRLEERTHRPNIELCRDQPHSRLLSEVSGLQDTVLSLRQRLSEAQATLQQLAGCKSVLEQELYTKAHSLFIDQERCLGLRKTYPSTPRLVGYT</sequence>
<dbReference type="GO" id="GO:0005634">
    <property type="term" value="C:nucleus"/>
    <property type="evidence" value="ECO:0007669"/>
    <property type="project" value="TreeGrafter"/>
</dbReference>
<evidence type="ECO:0000256" key="3">
    <source>
        <dbReference type="RuleBase" id="RU367040"/>
    </source>
</evidence>
<accession>A0A8C7HVS7</accession>
<organism evidence="5 6">
    <name type="scientific">Oncorhynchus kisutch</name>
    <name type="common">Coho salmon</name>
    <name type="synonym">Salmo kisutch</name>
    <dbReference type="NCBI Taxonomy" id="8019"/>
    <lineage>
        <taxon>Eukaryota</taxon>
        <taxon>Metazoa</taxon>
        <taxon>Chordata</taxon>
        <taxon>Craniata</taxon>
        <taxon>Vertebrata</taxon>
        <taxon>Euteleostomi</taxon>
        <taxon>Actinopterygii</taxon>
        <taxon>Neopterygii</taxon>
        <taxon>Teleostei</taxon>
        <taxon>Protacanthopterygii</taxon>
        <taxon>Salmoniformes</taxon>
        <taxon>Salmonidae</taxon>
        <taxon>Salmoninae</taxon>
        <taxon>Oncorhynchus</taxon>
    </lineage>
</organism>
<keyword evidence="6" id="KW-1185">Reference proteome</keyword>
<dbReference type="Proteomes" id="UP000694557">
    <property type="component" value="Unassembled WGS sequence"/>
</dbReference>
<comment type="subcellular location">
    <subcellularLocation>
        <location evidence="3">Cytoplasm</location>
        <location evidence="3">Cytoskeleton</location>
        <location evidence="3">Cilium axoneme</location>
    </subcellularLocation>
</comment>
<dbReference type="InterPro" id="IPR000435">
    <property type="entry name" value="Tektins"/>
</dbReference>
<keyword evidence="2" id="KW-0963">Cytoplasm</keyword>